<evidence type="ECO:0000313" key="3">
    <source>
        <dbReference type="EMBL" id="SMD42380.1"/>
    </source>
</evidence>
<evidence type="ECO:0000256" key="1">
    <source>
        <dbReference type="SAM" id="MobiDB-lite"/>
    </source>
</evidence>
<feature type="compositionally biased region" description="Basic and acidic residues" evidence="1">
    <location>
        <begin position="1443"/>
        <end position="1460"/>
    </location>
</feature>
<keyword evidence="2" id="KW-0812">Transmembrane</keyword>
<feature type="region of interest" description="Disordered" evidence="1">
    <location>
        <begin position="1430"/>
        <end position="1460"/>
    </location>
</feature>
<keyword evidence="2" id="KW-1133">Transmembrane helix</keyword>
<keyword evidence="4" id="KW-1185">Reference proteome</keyword>
<dbReference type="RefSeq" id="WP_084119188.1">
    <property type="nucleotide sequence ID" value="NZ_LT838813.1"/>
</dbReference>
<organism evidence="3 4">
    <name type="scientific">Aquiflexum balticum DSM 16537</name>
    <dbReference type="NCBI Taxonomy" id="758820"/>
    <lineage>
        <taxon>Bacteria</taxon>
        <taxon>Pseudomonadati</taxon>
        <taxon>Bacteroidota</taxon>
        <taxon>Cytophagia</taxon>
        <taxon>Cytophagales</taxon>
        <taxon>Cyclobacteriaceae</taxon>
        <taxon>Aquiflexum</taxon>
    </lineage>
</organism>
<dbReference type="EMBL" id="LT838813">
    <property type="protein sequence ID" value="SMD42380.1"/>
    <property type="molecule type" value="Genomic_DNA"/>
</dbReference>
<dbReference type="Proteomes" id="UP000192333">
    <property type="component" value="Chromosome I"/>
</dbReference>
<sequence>MENKNEQSIVGKAKKKKYLKITGGIVLFLLVLQVTFYFGADFFLRNYLKEKVTKASNNKYEIDFETFHILLFQRGITFEGFTINPVEDKFDEFSTTPYYKVAIPELSITKLNYLFRKKEIVIGNIDLTSPVIDSRMDKMDSLEVSNGPSPLSTLQNEIKKSFLSSRLNEIRIRNINIKDADVLLKNFIAQKEIKAENTSIYLKDIQLLQMRFPETPFNAEGFSFDLDNFEVLLSDSIHTVKATEINVSSIENYIKAKKVNIIPDFGGYSSTYFQIDLENLLLSDADINKVFYTSEVEIGELKLQKPIFNLYEGAEEKKDTESKAFDFYNLIEGILASINIKQFTIDEGKFTQRAISEFDKHKINAERIDFKMEDFYVGPDESKKQDQFFYADNASVELYKVDLALGDSIHWITGDFVKLSSFSDEITIDGFHLFPINVKDGDDETSLFNIEVPGLMIKNANLKKTYNERIVDVSEIEINNPDILLKDLKSRNKKREPFDLKKLSNDYLEAIYVEKLVIKDGSLIVDNNIRIRQDSLSFGKISIVLENFALDQATKESSAKGIFWADHLQLELEDYALKLADNLHVFKADKIFLDTKSRMIKINGFALQPLYKGFIDNVLDRYGVTTSVDIFVPQFEALGVDIPRAYFEGELLVEEIRIPSPAINIYRHRAKIKDDDTDKIEKRELLGLLNNYFSEVKVDAVVINKAKVNYENYADERTKRFSEDEVSLSVKNFHIYEGINTNAINSLFSEEVDLSLNNYVFSFGDGKYNIVADRISFNSSTEEIITSNVKITPSETFSDKTKIIAEIPSLSFTGVGLEAFLFENTLNLEKVKLTGSSVDLLINNDWEETASQTARRKKRTSERGLPKNIEIFMIDTIEANNAQFSVSFKDQGTQRELVNTGINLSVFNFFLDSAKISKGEIAGFFEGLSLGIDEFWLTLNDSIHQVTFSKVELDTRYEGILLNNFRVIPKNLFGKPGSPVFSGHIPTVLIKTNSLTELQTSKDLWIKELRLFRPDLEIFIDGEKLQKGSKTKKSSEKNFLESLRIDDFEMMEGNLAIFDKKAVREPFEFNSLNFGIQELEFDLSDMESIDKNIFLKKDFGISFPNYEILLADSLNKLKIGLVSLTKDEIKLTDVEFLPRYGRYQYNRIVNSQVDVASVHIPSIIIQKPDLIEFVDNRKVIAKSVRLTDLVADIFRDKRYEREPGIHRYMPQELMQKAGMDVSVDSLFIENAAINYFEFPEVGMIPGQLSFNKLNAALYPFNLVKEDAVYPNEKMFLLANAKLNGRADLNLQAHFFFDDPYPINVNAQLGEFDLDQLNSILEPNAFVRVTRGKINGADWSFIADEKEAIGRMVILYSDLKLELLDERTLEKGTGRKGILTFVLNTFAVRSNNPRRYLRKPISSSIYEPRNTERFVFNYWWKATFSGLKGSLGLGQDKVPKKKRKEAEKRKKQLEMSLKEEN</sequence>
<dbReference type="OrthoDB" id="610933at2"/>
<name>A0A1W2H0D0_9BACT</name>
<keyword evidence="2" id="KW-0472">Membrane</keyword>
<protein>
    <submittedName>
        <fullName evidence="3">Uncharacterized protein</fullName>
    </submittedName>
</protein>
<evidence type="ECO:0000256" key="2">
    <source>
        <dbReference type="SAM" id="Phobius"/>
    </source>
</evidence>
<evidence type="ECO:0000313" key="4">
    <source>
        <dbReference type="Proteomes" id="UP000192333"/>
    </source>
</evidence>
<gene>
    <name evidence="3" type="ORF">SAMN00777080_0928</name>
</gene>
<proteinExistence type="predicted"/>
<reference evidence="4" key="1">
    <citation type="submission" date="2017-04" db="EMBL/GenBank/DDBJ databases">
        <authorList>
            <person name="Varghese N."/>
            <person name="Submissions S."/>
        </authorList>
    </citation>
    <scope>NUCLEOTIDE SEQUENCE [LARGE SCALE GENOMIC DNA]</scope>
    <source>
        <strain evidence="4">DSM 16537</strain>
    </source>
</reference>
<dbReference type="STRING" id="758820.SAMN00777080_0928"/>
<accession>A0A1W2H0D0</accession>
<feature type="transmembrane region" description="Helical" evidence="2">
    <location>
        <begin position="21"/>
        <end position="40"/>
    </location>
</feature>